<dbReference type="Gene3D" id="1.10.443.10">
    <property type="entry name" value="Intergrase catalytic core"/>
    <property type="match status" value="1"/>
</dbReference>
<protein>
    <submittedName>
        <fullName evidence="12">Site-specific tyrosine recombinase XerC</fullName>
    </submittedName>
</protein>
<dbReference type="GO" id="GO:0007059">
    <property type="term" value="P:chromosome segregation"/>
    <property type="evidence" value="ECO:0007669"/>
    <property type="project" value="UniProtKB-KW"/>
</dbReference>
<sequence>MIKSNILDDFLDYLSSSKGHSENTIKEYYYDLRIFLRYMIIRKTNFYDNVKSLDGVDIDKVDEDLLKAINKQDIYAYISYLDKERKLSNKSKYRKISAVRAFFDYLTNKIDLLKINPSESVDLPKIEKSLPIYLNLDQAINLLKTIENSKENDFYRTRDYCICTLFLNCGMRLSELSQINISSIKDEMIRVLGKGNKERQIYLNNACIYSIKNYLMHRPKVSTDALFISMRKKRMSNRSIQHMIEKHIRNSGLDPNKYTVHKLRHTAATLMYQYGNADIKSLQEILGHESITTTQIYTHVNDAMLKNTVEQNPLSNIIEDENKGEI</sequence>
<keyword evidence="6 9" id="KW-0238">DNA-binding</keyword>
<evidence type="ECO:0000256" key="6">
    <source>
        <dbReference type="ARBA" id="ARBA00023125"/>
    </source>
</evidence>
<gene>
    <name evidence="12" type="primary">xerC</name>
    <name evidence="12" type="ORF">HMPREF0628_0675</name>
</gene>
<proteinExistence type="predicted"/>
<evidence type="ECO:0000256" key="5">
    <source>
        <dbReference type="ARBA" id="ARBA00022908"/>
    </source>
</evidence>
<keyword evidence="8" id="KW-0131">Cell cycle</keyword>
<keyword evidence="3" id="KW-0132">Cell division</keyword>
<dbReference type="Pfam" id="PF00589">
    <property type="entry name" value="Phage_integrase"/>
    <property type="match status" value="1"/>
</dbReference>
<dbReference type="PROSITE" id="PS51898">
    <property type="entry name" value="TYR_RECOMBINASE"/>
    <property type="match status" value="1"/>
</dbReference>
<dbReference type="PANTHER" id="PTHR30349">
    <property type="entry name" value="PHAGE INTEGRASE-RELATED"/>
    <property type="match status" value="1"/>
</dbReference>
<name>D1VS92_9FIRM</name>
<feature type="domain" description="Tyr recombinase" evidence="10">
    <location>
        <begin position="129"/>
        <end position="310"/>
    </location>
</feature>
<dbReference type="SUPFAM" id="SSF56349">
    <property type="entry name" value="DNA breaking-rejoining enzymes"/>
    <property type="match status" value="1"/>
</dbReference>
<dbReference type="PANTHER" id="PTHR30349:SF77">
    <property type="entry name" value="TYROSINE RECOMBINASE XERC"/>
    <property type="match status" value="1"/>
</dbReference>
<keyword evidence="2" id="KW-0963">Cytoplasm</keyword>
<evidence type="ECO:0000256" key="3">
    <source>
        <dbReference type="ARBA" id="ARBA00022618"/>
    </source>
</evidence>
<dbReference type="InterPro" id="IPR002104">
    <property type="entry name" value="Integrase_catalytic"/>
</dbReference>
<keyword evidence="5" id="KW-0229">DNA integration</keyword>
<evidence type="ECO:0000256" key="7">
    <source>
        <dbReference type="ARBA" id="ARBA00023172"/>
    </source>
</evidence>
<evidence type="ECO:0000256" key="8">
    <source>
        <dbReference type="ARBA" id="ARBA00023306"/>
    </source>
</evidence>
<dbReference type="GO" id="GO:0015074">
    <property type="term" value="P:DNA integration"/>
    <property type="evidence" value="ECO:0007669"/>
    <property type="project" value="UniProtKB-KW"/>
</dbReference>
<dbReference type="Proteomes" id="UP000005711">
    <property type="component" value="Unassembled WGS sequence"/>
</dbReference>
<dbReference type="GO" id="GO:0006310">
    <property type="term" value="P:DNA recombination"/>
    <property type="evidence" value="ECO:0007669"/>
    <property type="project" value="UniProtKB-KW"/>
</dbReference>
<dbReference type="InterPro" id="IPR050090">
    <property type="entry name" value="Tyrosine_recombinase_XerCD"/>
</dbReference>
<dbReference type="eggNOG" id="COG4974">
    <property type="taxonomic scope" value="Bacteria"/>
</dbReference>
<dbReference type="InterPro" id="IPR013762">
    <property type="entry name" value="Integrase-like_cat_sf"/>
</dbReference>
<dbReference type="GO" id="GO:0005737">
    <property type="term" value="C:cytoplasm"/>
    <property type="evidence" value="ECO:0007669"/>
    <property type="project" value="UniProtKB-SubCell"/>
</dbReference>
<evidence type="ECO:0000256" key="2">
    <source>
        <dbReference type="ARBA" id="ARBA00022490"/>
    </source>
</evidence>
<organism evidence="12 13">
    <name type="scientific">Peptoniphilus lacrimalis 315-B</name>
    <dbReference type="NCBI Taxonomy" id="596330"/>
    <lineage>
        <taxon>Bacteria</taxon>
        <taxon>Bacillati</taxon>
        <taxon>Bacillota</taxon>
        <taxon>Tissierellia</taxon>
        <taxon>Tissierellales</taxon>
        <taxon>Peptoniphilaceae</taxon>
        <taxon>Peptoniphilus</taxon>
    </lineage>
</organism>
<keyword evidence="13" id="KW-1185">Reference proteome</keyword>
<dbReference type="InterPro" id="IPR011010">
    <property type="entry name" value="DNA_brk_join_enz"/>
</dbReference>
<keyword evidence="4" id="KW-0159">Chromosome partition</keyword>
<dbReference type="AlphaFoldDB" id="D1VS92"/>
<evidence type="ECO:0000259" key="10">
    <source>
        <dbReference type="PROSITE" id="PS51898"/>
    </source>
</evidence>
<dbReference type="InterPro" id="IPR010998">
    <property type="entry name" value="Integrase_recombinase_N"/>
</dbReference>
<evidence type="ECO:0000313" key="12">
    <source>
        <dbReference type="EMBL" id="EFA90467.1"/>
    </source>
</evidence>
<reference evidence="12 13" key="1">
    <citation type="submission" date="2009-12" db="EMBL/GenBank/DDBJ databases">
        <title>Genome Sequence of Peptoniphilus lacrimalis 315-B.</title>
        <authorList>
            <person name="Durkin A.S."/>
            <person name="Madupu R."/>
            <person name="Torralba M."/>
            <person name="Methe B."/>
            <person name="Sutton G."/>
            <person name="Strausberg R.L."/>
            <person name="Nelson K.E."/>
        </authorList>
    </citation>
    <scope>NUCLEOTIDE SEQUENCE [LARGE SCALE GENOMIC DNA]</scope>
    <source>
        <strain evidence="12 13">315-B</strain>
    </source>
</reference>
<comment type="subcellular location">
    <subcellularLocation>
        <location evidence="1">Cytoplasm</location>
    </subcellularLocation>
</comment>
<dbReference type="EMBL" id="ADDO01000021">
    <property type="protein sequence ID" value="EFA90467.1"/>
    <property type="molecule type" value="Genomic_DNA"/>
</dbReference>
<dbReference type="InterPro" id="IPR044068">
    <property type="entry name" value="CB"/>
</dbReference>
<dbReference type="Gene3D" id="1.10.150.130">
    <property type="match status" value="1"/>
</dbReference>
<evidence type="ECO:0000259" key="11">
    <source>
        <dbReference type="PROSITE" id="PS51900"/>
    </source>
</evidence>
<dbReference type="GO" id="GO:0003677">
    <property type="term" value="F:DNA binding"/>
    <property type="evidence" value="ECO:0007669"/>
    <property type="project" value="UniProtKB-UniRule"/>
</dbReference>
<evidence type="ECO:0000256" key="9">
    <source>
        <dbReference type="PROSITE-ProRule" id="PRU01248"/>
    </source>
</evidence>
<dbReference type="Pfam" id="PF13495">
    <property type="entry name" value="Phage_int_SAM_4"/>
    <property type="match status" value="1"/>
</dbReference>
<evidence type="ECO:0000313" key="13">
    <source>
        <dbReference type="Proteomes" id="UP000005711"/>
    </source>
</evidence>
<accession>D1VS92</accession>
<evidence type="ECO:0000256" key="1">
    <source>
        <dbReference type="ARBA" id="ARBA00004496"/>
    </source>
</evidence>
<comment type="caution">
    <text evidence="12">The sequence shown here is derived from an EMBL/GenBank/DDBJ whole genome shotgun (WGS) entry which is preliminary data.</text>
</comment>
<evidence type="ECO:0000256" key="4">
    <source>
        <dbReference type="ARBA" id="ARBA00022829"/>
    </source>
</evidence>
<dbReference type="PROSITE" id="PS51900">
    <property type="entry name" value="CB"/>
    <property type="match status" value="1"/>
</dbReference>
<keyword evidence="7" id="KW-0233">DNA recombination</keyword>
<dbReference type="InterPro" id="IPR004107">
    <property type="entry name" value="Integrase_SAM-like_N"/>
</dbReference>
<dbReference type="RefSeq" id="WP_004823933.1">
    <property type="nucleotide sequence ID" value="NZ_ADDO01000021.1"/>
</dbReference>
<feature type="domain" description="Core-binding (CB)" evidence="11">
    <location>
        <begin position="1"/>
        <end position="107"/>
    </location>
</feature>
<dbReference type="GO" id="GO:0051301">
    <property type="term" value="P:cell division"/>
    <property type="evidence" value="ECO:0007669"/>
    <property type="project" value="UniProtKB-KW"/>
</dbReference>